<name>A0ABS4XCI8_9MICC</name>
<comment type="caution">
    <text evidence="2">The sequence shown here is derived from an EMBL/GenBank/DDBJ whole genome shotgun (WGS) entry which is preliminary data.</text>
</comment>
<dbReference type="EMBL" id="JAGIOF010000001">
    <property type="protein sequence ID" value="MBP2386182.1"/>
    <property type="molecule type" value="Genomic_DNA"/>
</dbReference>
<protein>
    <submittedName>
        <fullName evidence="2">Lipoate-protein ligase A</fullName>
    </submittedName>
</protein>
<reference evidence="2 3" key="1">
    <citation type="submission" date="2021-03" db="EMBL/GenBank/DDBJ databases">
        <title>Sequencing the genomes of 1000 actinobacteria strains.</title>
        <authorList>
            <person name="Klenk H.-P."/>
        </authorList>
    </citation>
    <scope>NUCLEOTIDE SEQUENCE [LARGE SCALE GENOMIC DNA]</scope>
    <source>
        <strain evidence="2 3">DSM 15797</strain>
    </source>
</reference>
<dbReference type="Proteomes" id="UP001296993">
    <property type="component" value="Unassembled WGS sequence"/>
</dbReference>
<evidence type="ECO:0000259" key="1">
    <source>
        <dbReference type="Pfam" id="PF21948"/>
    </source>
</evidence>
<evidence type="ECO:0000313" key="2">
    <source>
        <dbReference type="EMBL" id="MBP2386182.1"/>
    </source>
</evidence>
<evidence type="ECO:0000313" key="3">
    <source>
        <dbReference type="Proteomes" id="UP001296993"/>
    </source>
</evidence>
<dbReference type="RefSeq" id="WP_209997134.1">
    <property type="nucleotide sequence ID" value="NZ_BAAAJY010000019.1"/>
</dbReference>
<dbReference type="Gene3D" id="3.30.930.10">
    <property type="entry name" value="Bira Bifunctional Protein, Domain 2"/>
    <property type="match status" value="1"/>
</dbReference>
<keyword evidence="2" id="KW-0436">Ligase</keyword>
<organism evidence="2 3">
    <name type="scientific">Paeniglutamicibacter kerguelensis</name>
    <dbReference type="NCBI Taxonomy" id="254788"/>
    <lineage>
        <taxon>Bacteria</taxon>
        <taxon>Bacillati</taxon>
        <taxon>Actinomycetota</taxon>
        <taxon>Actinomycetes</taxon>
        <taxon>Micrococcales</taxon>
        <taxon>Micrococcaceae</taxon>
        <taxon>Paeniglutamicibacter</taxon>
    </lineage>
</organism>
<sequence>MSLWNPDADHTLHVLHDVPGGDPAADLMGGIELLGSVRDGRSPATLRLYRPDPTMAFGQRDVRLPGYELAVEKSREHGFAPVVRKAGGRAAAYHRGTVILDHVEPAGEAMLGHQQRFQVLGQLYADALRRGGIDARVGAIPGEYCSGDFSVHGLPGAQSPTRHAVKLVGTAQRVISGAWLFSSVFVIEDSAPIRAVLDDVYQVMGIEMDPSSVGAADDLVPGYTVERFTEHLLAEYALHAELVGAPPVGTMQ</sequence>
<proteinExistence type="predicted"/>
<dbReference type="Pfam" id="PF21948">
    <property type="entry name" value="LplA-B_cat"/>
    <property type="match status" value="1"/>
</dbReference>
<feature type="domain" description="BPL/LPL catalytic" evidence="1">
    <location>
        <begin position="33"/>
        <end position="236"/>
    </location>
</feature>
<keyword evidence="3" id="KW-1185">Reference proteome</keyword>
<dbReference type="InterPro" id="IPR004143">
    <property type="entry name" value="BPL_LPL_catalytic"/>
</dbReference>
<accession>A0ABS4XCI8</accession>
<dbReference type="InterPro" id="IPR045864">
    <property type="entry name" value="aa-tRNA-synth_II/BPL/LPL"/>
</dbReference>
<dbReference type="GO" id="GO:0016874">
    <property type="term" value="F:ligase activity"/>
    <property type="evidence" value="ECO:0007669"/>
    <property type="project" value="UniProtKB-KW"/>
</dbReference>
<gene>
    <name evidence="2" type="ORF">JOF47_001693</name>
</gene>
<dbReference type="SUPFAM" id="SSF55681">
    <property type="entry name" value="Class II aaRS and biotin synthetases"/>
    <property type="match status" value="1"/>
</dbReference>